<dbReference type="Pfam" id="PF22725">
    <property type="entry name" value="GFO_IDH_MocA_C3"/>
    <property type="match status" value="1"/>
</dbReference>
<dbReference type="Gene3D" id="3.40.50.720">
    <property type="entry name" value="NAD(P)-binding Rossmann-like Domain"/>
    <property type="match status" value="1"/>
</dbReference>
<dbReference type="PANTHER" id="PTHR42840">
    <property type="entry name" value="NAD(P)-BINDING ROSSMANN-FOLD SUPERFAMILY PROTEIN-RELATED"/>
    <property type="match status" value="1"/>
</dbReference>
<dbReference type="GeneID" id="33559874"/>
<accession>A0A1Y1UM37</accession>
<feature type="chain" id="PRO_5013344947" evidence="3">
    <location>
        <begin position="20"/>
        <end position="396"/>
    </location>
</feature>
<comment type="similarity">
    <text evidence="1">Belongs to the Gfo/Idh/MocA family.</text>
</comment>
<dbReference type="AlphaFoldDB" id="A0A1Y1UM37"/>
<dbReference type="RefSeq" id="XP_021872509.1">
    <property type="nucleotide sequence ID" value="XM_022018065.1"/>
</dbReference>
<dbReference type="Gene3D" id="3.30.360.10">
    <property type="entry name" value="Dihydrodipicolinate Reductase, domain 2"/>
    <property type="match status" value="1"/>
</dbReference>
<proteinExistence type="inferred from homology"/>
<feature type="domain" description="GFO/IDH/MocA-like oxidoreductase" evidence="5">
    <location>
        <begin position="150"/>
        <end position="239"/>
    </location>
</feature>
<evidence type="ECO:0000256" key="1">
    <source>
        <dbReference type="ARBA" id="ARBA00010928"/>
    </source>
</evidence>
<evidence type="ECO:0000256" key="2">
    <source>
        <dbReference type="SAM" id="MobiDB-lite"/>
    </source>
</evidence>
<evidence type="ECO:0000259" key="4">
    <source>
        <dbReference type="Pfam" id="PF01408"/>
    </source>
</evidence>
<feature type="domain" description="Gfo/Idh/MocA-like oxidoreductase N-terminal" evidence="4">
    <location>
        <begin position="5"/>
        <end position="129"/>
    </location>
</feature>
<reference evidence="6 7" key="1">
    <citation type="submission" date="2017-03" db="EMBL/GenBank/DDBJ databases">
        <title>Widespread Adenine N6-methylation of Active Genes in Fungi.</title>
        <authorList>
            <consortium name="DOE Joint Genome Institute"/>
            <person name="Mondo S.J."/>
            <person name="Dannebaum R.O."/>
            <person name="Kuo R.C."/>
            <person name="Louie K.B."/>
            <person name="Bewick A.J."/>
            <person name="Labutti K."/>
            <person name="Haridas S."/>
            <person name="Kuo A."/>
            <person name="Salamov A."/>
            <person name="Ahrendt S.R."/>
            <person name="Lau R."/>
            <person name="Bowen B.P."/>
            <person name="Lipzen A."/>
            <person name="Sullivan W."/>
            <person name="Andreopoulos W.B."/>
            <person name="Clum A."/>
            <person name="Lindquist E."/>
            <person name="Daum C."/>
            <person name="Northen T.R."/>
            <person name="Ramamoorthy G."/>
            <person name="Schmitz R.J."/>
            <person name="Gryganskyi A."/>
            <person name="Culley D."/>
            <person name="Magnuson J."/>
            <person name="James T.Y."/>
            <person name="O'Malley M.A."/>
            <person name="Stajich J.E."/>
            <person name="Spatafora J.W."/>
            <person name="Visel A."/>
            <person name="Grigoriev I.V."/>
        </authorList>
    </citation>
    <scope>NUCLEOTIDE SEQUENCE [LARGE SCALE GENOMIC DNA]</scope>
    <source>
        <strain evidence="6 7">NRRL Y-17943</strain>
    </source>
</reference>
<dbReference type="OrthoDB" id="64915at2759"/>
<comment type="caution">
    <text evidence="6">The sequence shown here is derived from an EMBL/GenBank/DDBJ whole genome shotgun (WGS) entry which is preliminary data.</text>
</comment>
<dbReference type="Pfam" id="PF01408">
    <property type="entry name" value="GFO_IDH_MocA"/>
    <property type="match status" value="1"/>
</dbReference>
<dbReference type="InterPro" id="IPR036291">
    <property type="entry name" value="NAD(P)-bd_dom_sf"/>
</dbReference>
<keyword evidence="7" id="KW-1185">Reference proteome</keyword>
<dbReference type="EMBL" id="NBSH01000004">
    <property type="protein sequence ID" value="ORX38587.1"/>
    <property type="molecule type" value="Genomic_DNA"/>
</dbReference>
<dbReference type="InParanoid" id="A0A1Y1UM37"/>
<organism evidence="6 7">
    <name type="scientific">Kockovaella imperatae</name>
    <dbReference type="NCBI Taxonomy" id="4999"/>
    <lineage>
        <taxon>Eukaryota</taxon>
        <taxon>Fungi</taxon>
        <taxon>Dikarya</taxon>
        <taxon>Basidiomycota</taxon>
        <taxon>Agaricomycotina</taxon>
        <taxon>Tremellomycetes</taxon>
        <taxon>Tremellales</taxon>
        <taxon>Cuniculitremaceae</taxon>
        <taxon>Kockovaella</taxon>
    </lineage>
</organism>
<keyword evidence="3" id="KW-0732">Signal</keyword>
<dbReference type="GO" id="GO:0006740">
    <property type="term" value="P:NADPH regeneration"/>
    <property type="evidence" value="ECO:0007669"/>
    <property type="project" value="TreeGrafter"/>
</dbReference>
<dbReference type="GO" id="GO:0000166">
    <property type="term" value="F:nucleotide binding"/>
    <property type="evidence" value="ECO:0007669"/>
    <property type="project" value="InterPro"/>
</dbReference>
<dbReference type="STRING" id="4999.A0A1Y1UM37"/>
<dbReference type="GO" id="GO:0005737">
    <property type="term" value="C:cytoplasm"/>
    <property type="evidence" value="ECO:0007669"/>
    <property type="project" value="TreeGrafter"/>
</dbReference>
<feature type="signal peptide" evidence="3">
    <location>
        <begin position="1"/>
        <end position="19"/>
    </location>
</feature>
<dbReference type="InterPro" id="IPR000683">
    <property type="entry name" value="Gfo/Idh/MocA-like_OxRdtase_N"/>
</dbReference>
<dbReference type="SUPFAM" id="SSF55347">
    <property type="entry name" value="Glyceraldehyde-3-phosphate dehydrogenase-like, C-terminal domain"/>
    <property type="match status" value="1"/>
</dbReference>
<name>A0A1Y1UM37_9TREE</name>
<protein>
    <submittedName>
        <fullName evidence="6">Uncharacterized protein</fullName>
    </submittedName>
</protein>
<dbReference type="PANTHER" id="PTHR42840:SF5">
    <property type="entry name" value="NAD(P)-BINDING ROSSMANN-FOLD SUPERFAMILY PROTEIN"/>
    <property type="match status" value="1"/>
</dbReference>
<evidence type="ECO:0000256" key="3">
    <source>
        <dbReference type="SAM" id="SignalP"/>
    </source>
</evidence>
<sequence>MTSTVNIAILGSGLFALHAYLPNLLTPENKHINLHTVWSRSESSAQKLVDAAKEKSGGSVSPRLTFGDDGLETVLNDKEIQGVMLVLPIRTQMDLVFKCLKAGKHVLSEKPIGTDVAAARELVDEYEKTYKPKGLIWRVAEDVDHEPMVHKAAEKVRDPALGPVLYWSMEAHGYIEDASMYHATEWRTIPDYQGGFLLDGGVHDAALIRLVLPNPPEQIISSANLHRNHIPPHDIVQAIALSPSTETEAHGPASKLKGIRGRDEIPGGIGRSSSTGTIVFSFAIADLDSKPPKGIIVNCLNGTVRLQMVAGNWKLEVQPGKGTNVKPFTEEGKRVGVREECAYFARAIAALKDGQQVDEKESRGNPRHMLWDVALIEALLTSNGEKVDMQKLLSGK</sequence>
<gene>
    <name evidence="6" type="ORF">BD324DRAFT_649946</name>
</gene>
<evidence type="ECO:0000313" key="6">
    <source>
        <dbReference type="EMBL" id="ORX38587.1"/>
    </source>
</evidence>
<dbReference type="SUPFAM" id="SSF51735">
    <property type="entry name" value="NAD(P)-binding Rossmann-fold domains"/>
    <property type="match status" value="1"/>
</dbReference>
<evidence type="ECO:0000259" key="5">
    <source>
        <dbReference type="Pfam" id="PF22725"/>
    </source>
</evidence>
<dbReference type="InterPro" id="IPR055170">
    <property type="entry name" value="GFO_IDH_MocA-like_dom"/>
</dbReference>
<dbReference type="Proteomes" id="UP000193218">
    <property type="component" value="Unassembled WGS sequence"/>
</dbReference>
<evidence type="ECO:0000313" key="7">
    <source>
        <dbReference type="Proteomes" id="UP000193218"/>
    </source>
</evidence>
<feature type="region of interest" description="Disordered" evidence="2">
    <location>
        <begin position="246"/>
        <end position="268"/>
    </location>
</feature>
<dbReference type="GO" id="GO:0016491">
    <property type="term" value="F:oxidoreductase activity"/>
    <property type="evidence" value="ECO:0007669"/>
    <property type="project" value="TreeGrafter"/>
</dbReference>